<protein>
    <recommendedName>
        <fullName evidence="1">GH29D-like beta-sandwich domain-containing protein</fullName>
    </recommendedName>
</protein>
<name>A0A2H0V3L8_9BACT</name>
<comment type="caution">
    <text evidence="2">The sequence shown here is derived from an EMBL/GenBank/DDBJ whole genome shotgun (WGS) entry which is preliminary data.</text>
</comment>
<dbReference type="Pfam" id="PF13290">
    <property type="entry name" value="CHB_HEX_C_1"/>
    <property type="match status" value="2"/>
</dbReference>
<dbReference type="InterPro" id="IPR059177">
    <property type="entry name" value="GH29D-like_dom"/>
</dbReference>
<feature type="domain" description="GH29D-like beta-sandwich" evidence="1">
    <location>
        <begin position="517"/>
        <end position="568"/>
    </location>
</feature>
<reference evidence="3" key="1">
    <citation type="submission" date="2017-09" db="EMBL/GenBank/DDBJ databases">
        <title>Depth-based differentiation of microbial function through sediment-hosted aquifers and enrichment of novel symbionts in the deep terrestrial subsurface.</title>
        <authorList>
            <person name="Probst A.J."/>
            <person name="Ladd B."/>
            <person name="Jarett J.K."/>
            <person name="Geller-Mcgrath D.E."/>
            <person name="Sieber C.M.K."/>
            <person name="Emerson J.B."/>
            <person name="Anantharaman K."/>
            <person name="Thomas B.C."/>
            <person name="Malmstrom R."/>
            <person name="Stieglmeier M."/>
            <person name="Klingl A."/>
            <person name="Woyke T."/>
            <person name="Ryan C.M."/>
            <person name="Banfield J.F."/>
        </authorList>
    </citation>
    <scope>NUCLEOTIDE SEQUENCE [LARGE SCALE GENOMIC DNA]</scope>
</reference>
<dbReference type="Proteomes" id="UP000229901">
    <property type="component" value="Unassembled WGS sequence"/>
</dbReference>
<feature type="domain" description="GH29D-like beta-sandwich" evidence="1">
    <location>
        <begin position="338"/>
        <end position="395"/>
    </location>
</feature>
<proteinExistence type="predicted"/>
<evidence type="ECO:0000313" key="3">
    <source>
        <dbReference type="Proteomes" id="UP000229901"/>
    </source>
</evidence>
<dbReference type="EMBL" id="PFAP01000045">
    <property type="protein sequence ID" value="PIR93648.1"/>
    <property type="molecule type" value="Genomic_DNA"/>
</dbReference>
<evidence type="ECO:0000259" key="1">
    <source>
        <dbReference type="Pfam" id="PF13290"/>
    </source>
</evidence>
<gene>
    <name evidence="2" type="ORF">COT97_05235</name>
</gene>
<sequence>MPYTKIIQSWAKTAICVGTLQIAIDKSYQSVYSFAASSLTRRFPVNTAVVLVATSYMEEFMRHWVGWFLLSLMLMLCVNTQKASATAGHYYPMPAIEGFSSTDYSDLDASLSFHIDLQMGQWFYHSEFNTFFVNRSELAPPLLDMSPRVYSEHEFPEFVSADYNVAGGEMRYDYDSNMPSRTSGTLCSSNPCDIPIDYRCGTTQINLIVYDSTQESRVVTFEYDFLQIPPAAPVADPEGYVFLKDSPAFMVGMSWDDKSQLYFSLDGNYPVGLGTLVPDDENTTSANVGFTNWLNFSQSTTLRMAACRNVCAEDAACSDETVFDYQCQVRSPWLSDSGGYFSQAFDLNFGTNGANEFIKYTTDGSDPMIYGAEVESYGMINISETTRVRLVAYDSVCLNSVELDETYIVDLNPVINPPVISLPSGIYYLEDQESITVTWDEGTSLWYNWSDSPPEVGQSGHSEFGGTSGSRTLYLPLQCGPVSLSLITSLGYYTPVVTSENQTFHYEMAVYPPDISPEPGQYYTSVEMIVNNTDGTIYYTTDGSDPEYSSNVMTSGLTFENHTDLRAKREYNGCFSTEEFQGSYEVINYNWHPMVEEALTPSYVWASSIATDEDSGMIAIATSLTATPHYGNLYLFDAMTGEWETDIPTYSSASSNHVNVQIFNGQPVVIYRESNVGNMKIYSNGYWSTFAFNGYFHGDNVNDFSTAVYNDPVSGESTLFIAYVNDDINRLFVKSYSDSGGWHDHGVVVLSAAETYATKVRVAVDSGYPGGAPIVAYTKQNGYGDYGEFIYVKMYKDNTVITLDPMEITNVDFTDEPYRYGIDLEVVSFENEEPIVFLSFIKNKNVVIYNQNNEPEDWNLQWEVFAVKDVGTNDPWGILKNQNRERQGYNNYYMSDIQYLVTEWGEIFYHQSSSPSVTTSIVRVGVYNVAANQWYNDLLCYFMPPPCPTVNNPVMSNGEAIAMSASASGMHMARMGDYLILIYRDAHQDHRLMVAYFGNAVQ</sequence>
<evidence type="ECO:0000313" key="2">
    <source>
        <dbReference type="EMBL" id="PIR93648.1"/>
    </source>
</evidence>
<organism evidence="2 3">
    <name type="scientific">Candidatus Falkowbacteria bacterium CG10_big_fil_rev_8_21_14_0_10_39_11</name>
    <dbReference type="NCBI Taxonomy" id="1974565"/>
    <lineage>
        <taxon>Bacteria</taxon>
        <taxon>Candidatus Falkowiibacteriota</taxon>
    </lineage>
</organism>
<accession>A0A2H0V3L8</accession>
<dbReference type="AlphaFoldDB" id="A0A2H0V3L8"/>